<dbReference type="AlphaFoldDB" id="Q46QI3"/>
<dbReference type="InterPro" id="IPR039251">
    <property type="entry name" value="OXLD1"/>
</dbReference>
<feature type="region of interest" description="Disordered" evidence="1">
    <location>
        <begin position="51"/>
        <end position="75"/>
    </location>
</feature>
<gene>
    <name evidence="3" type="ordered locus">Reut_B5255</name>
</gene>
<sequence>MYDGRCARDSGGGCVAESLGRVQRRDRHAGLLAPPGIYCWQPRLAGFAIPSCSVPDHPDQDDPRPVPPEQPGDNECCGSGCDPCIFDYYYQEMQRYRDELKAWEARQAARQSAAEDSPT</sequence>
<dbReference type="eggNOG" id="ENOG5033A2I">
    <property type="taxonomic scope" value="Bacteria"/>
</dbReference>
<reference evidence="3" key="1">
    <citation type="submission" date="2005-08" db="EMBL/GenBank/DDBJ databases">
        <title>Complete sequence of chromosome 2 of Ralstonia eutropha JMP134.</title>
        <authorList>
            <person name="Copeland A."/>
            <person name="Lucas S."/>
            <person name="Lapidus A."/>
            <person name="Barry K."/>
            <person name="Detter J.C."/>
            <person name="Glavina T."/>
            <person name="Hammon N."/>
            <person name="Israni S."/>
            <person name="Pitluck S."/>
            <person name="Goltsman E."/>
            <person name="Martinez M."/>
            <person name="Schmutz J."/>
            <person name="Larimer F."/>
            <person name="Land M."/>
            <person name="Lykidis A."/>
            <person name="Richardson P."/>
        </authorList>
    </citation>
    <scope>NUCLEOTIDE SEQUENCE [LARGE SCALE GENOMIC DNA]</scope>
    <source>
        <strain evidence="3">JMP134</strain>
    </source>
</reference>
<dbReference type="KEGG" id="reu:Reut_B5255"/>
<dbReference type="Pfam" id="PF09791">
    <property type="entry name" value="Oxidored-like"/>
    <property type="match status" value="1"/>
</dbReference>
<protein>
    <recommendedName>
        <fullName evidence="2">Oxidoreductase-like domain-containing protein</fullName>
    </recommendedName>
</protein>
<evidence type="ECO:0000256" key="1">
    <source>
        <dbReference type="SAM" id="MobiDB-lite"/>
    </source>
</evidence>
<accession>Q46QI3</accession>
<evidence type="ECO:0000259" key="2">
    <source>
        <dbReference type="Pfam" id="PF09791"/>
    </source>
</evidence>
<dbReference type="HOGENOM" id="CLU_2070135_0_0_4"/>
<feature type="domain" description="Oxidoreductase-like" evidence="2">
    <location>
        <begin position="65"/>
        <end position="104"/>
    </location>
</feature>
<evidence type="ECO:0000313" key="3">
    <source>
        <dbReference type="EMBL" id="AAZ64601.1"/>
    </source>
</evidence>
<organism evidence="3">
    <name type="scientific">Cupriavidus pinatubonensis (strain JMP 134 / LMG 1197)</name>
    <name type="common">Cupriavidus necator (strain JMP 134)</name>
    <dbReference type="NCBI Taxonomy" id="264198"/>
    <lineage>
        <taxon>Bacteria</taxon>
        <taxon>Pseudomonadati</taxon>
        <taxon>Pseudomonadota</taxon>
        <taxon>Betaproteobacteria</taxon>
        <taxon>Burkholderiales</taxon>
        <taxon>Burkholderiaceae</taxon>
        <taxon>Cupriavidus</taxon>
    </lineage>
</organism>
<dbReference type="InterPro" id="IPR019180">
    <property type="entry name" value="Oxidoreductase-like_N"/>
</dbReference>
<proteinExistence type="predicted"/>
<dbReference type="PANTHER" id="PTHR21193">
    <property type="entry name" value="OXIDOREDUCTASE-LIKE DOMAIN-CONTAINING PROTEIN 1"/>
    <property type="match status" value="1"/>
</dbReference>
<dbReference type="EMBL" id="CP000091">
    <property type="protein sequence ID" value="AAZ64601.1"/>
    <property type="molecule type" value="Genomic_DNA"/>
</dbReference>
<dbReference type="PANTHER" id="PTHR21193:SF3">
    <property type="entry name" value="OXIDOREDUCTASE-LIKE DOMAIN-CONTAINING PROTEIN 1"/>
    <property type="match status" value="1"/>
</dbReference>
<dbReference type="STRING" id="264198.Reut_B5255"/>
<name>Q46QI3_CUPPJ</name>